<dbReference type="CDD" id="cd03791">
    <property type="entry name" value="GT5_Glycogen_synthase_DULL1-like"/>
    <property type="match status" value="1"/>
</dbReference>
<dbReference type="Proteomes" id="UP000276437">
    <property type="component" value="Chromosome"/>
</dbReference>
<comment type="similarity">
    <text evidence="3 7">Belongs to the glycosyltransferase 1 family. Bacterial/plant glycogen synthase subfamily.</text>
</comment>
<dbReference type="AlphaFoldDB" id="A0A348AHX0"/>
<dbReference type="UniPathway" id="UPA00164"/>
<dbReference type="InterPro" id="IPR011835">
    <property type="entry name" value="GS/SS"/>
</dbReference>
<dbReference type="OrthoDB" id="9808590at2"/>
<evidence type="ECO:0000256" key="6">
    <source>
        <dbReference type="ARBA" id="ARBA00023056"/>
    </source>
</evidence>
<keyword evidence="6 7" id="KW-0320">Glycogen biosynthesis</keyword>
<evidence type="ECO:0000256" key="4">
    <source>
        <dbReference type="ARBA" id="ARBA00022676"/>
    </source>
</evidence>
<accession>A0A348AHX0</accession>
<evidence type="ECO:0000313" key="10">
    <source>
        <dbReference type="EMBL" id="BBB90668.1"/>
    </source>
</evidence>
<dbReference type="HAMAP" id="MF_00484">
    <property type="entry name" value="Glycogen_synth"/>
    <property type="match status" value="1"/>
</dbReference>
<feature type="domain" description="Glycosyl transferase family 1" evidence="8">
    <location>
        <begin position="296"/>
        <end position="448"/>
    </location>
</feature>
<evidence type="ECO:0000259" key="9">
    <source>
        <dbReference type="Pfam" id="PF08323"/>
    </source>
</evidence>
<dbReference type="PANTHER" id="PTHR45825:SF11">
    <property type="entry name" value="ALPHA AMYLASE DOMAIN-CONTAINING PROTEIN"/>
    <property type="match status" value="1"/>
</dbReference>
<name>A0A348AHX0_9FIRM</name>
<evidence type="ECO:0000256" key="2">
    <source>
        <dbReference type="ARBA" id="ARBA00002764"/>
    </source>
</evidence>
<dbReference type="Pfam" id="PF08323">
    <property type="entry name" value="Glyco_transf_5"/>
    <property type="match status" value="1"/>
</dbReference>
<sequence length="478" mass="54062">MKPVLFLATESFPFVKSGGMGDVIGSLPRELRRQGVEARVILPKFSAIPPSLAQAMTPLSSFDVKLGWRKQPCRLWRLEYDGVIFYFVDNDYYFNRQGLYGWPDDAERFAYFCRAVLEALPHLDFAPHILHCHDWHTAILPLLLKAGYAGLASYSRLKTVLTIHNIEYQGCFDRSVLTDLLELDNTYYFTSDRLEFYGTVSYLKAGIVFADALTTVSPSYAWEITTPEGGRGLDGILRERQADLTGIVNGIDYDTYNPGGDPLIDTPYTWQSVQHKQQNKTKLQELSGLPVQPDIPLMSMVSRLVPAKGLDILLESLPVMMDYNAQWVIMSTGEERYETLLRAIAHQYPDRLYVQTYFDEGMAHRIYAGSDLYLQPSLSEPCGTSQLVAMRYGSVPLVRATGGLKDTVIPFNEATGAGTGFVFDSANSREFLAALRQAVILYHHRETWHSLVKNAMKSDHSWRRSVDGYLAVYRRLQS</sequence>
<organism evidence="10 11">
    <name type="scientific">Methylomusa anaerophila</name>
    <dbReference type="NCBI Taxonomy" id="1930071"/>
    <lineage>
        <taxon>Bacteria</taxon>
        <taxon>Bacillati</taxon>
        <taxon>Bacillota</taxon>
        <taxon>Negativicutes</taxon>
        <taxon>Selenomonadales</taxon>
        <taxon>Sporomusaceae</taxon>
        <taxon>Methylomusa</taxon>
    </lineage>
</organism>
<evidence type="ECO:0000256" key="1">
    <source>
        <dbReference type="ARBA" id="ARBA00001478"/>
    </source>
</evidence>
<dbReference type="GO" id="GO:0005978">
    <property type="term" value="P:glycogen biosynthetic process"/>
    <property type="evidence" value="ECO:0007669"/>
    <property type="project" value="UniProtKB-UniRule"/>
</dbReference>
<evidence type="ECO:0000256" key="7">
    <source>
        <dbReference type="HAMAP-Rule" id="MF_00484"/>
    </source>
</evidence>
<dbReference type="PANTHER" id="PTHR45825">
    <property type="entry name" value="GRANULE-BOUND STARCH SYNTHASE 1, CHLOROPLASTIC/AMYLOPLASTIC"/>
    <property type="match status" value="1"/>
</dbReference>
<evidence type="ECO:0000259" key="8">
    <source>
        <dbReference type="Pfam" id="PF00534"/>
    </source>
</evidence>
<feature type="binding site" evidence="7">
    <location>
        <position position="16"/>
    </location>
    <ligand>
        <name>ADP-alpha-D-glucose</name>
        <dbReference type="ChEBI" id="CHEBI:57498"/>
    </ligand>
</feature>
<dbReference type="NCBIfam" id="TIGR02095">
    <property type="entry name" value="glgA"/>
    <property type="match status" value="1"/>
</dbReference>
<dbReference type="EMBL" id="AP018449">
    <property type="protein sequence ID" value="BBB90668.1"/>
    <property type="molecule type" value="Genomic_DNA"/>
</dbReference>
<dbReference type="Gene3D" id="3.40.50.2000">
    <property type="entry name" value="Glycogen Phosphorylase B"/>
    <property type="match status" value="2"/>
</dbReference>
<dbReference type="GO" id="GO:0004373">
    <property type="term" value="F:alpha-1,4-glucan glucosyltransferase (UDP-glucose donor) activity"/>
    <property type="evidence" value="ECO:0007669"/>
    <property type="project" value="InterPro"/>
</dbReference>
<dbReference type="KEGG" id="mana:MAMMFC1_01329"/>
<dbReference type="SUPFAM" id="SSF53756">
    <property type="entry name" value="UDP-Glycosyltransferase/glycogen phosphorylase"/>
    <property type="match status" value="1"/>
</dbReference>
<reference evidence="10 11" key="1">
    <citation type="journal article" date="2018" name="Int. J. Syst. Evol. Microbiol.">
        <title>Methylomusa anaerophila gen. nov., sp. nov., an anaerobic methanol-utilizing bacterium isolated from a microbial fuel cell.</title>
        <authorList>
            <person name="Amano N."/>
            <person name="Yamamuro A."/>
            <person name="Miyahara M."/>
            <person name="Kouzuma A."/>
            <person name="Abe T."/>
            <person name="Watanabe K."/>
        </authorList>
    </citation>
    <scope>NUCLEOTIDE SEQUENCE [LARGE SCALE GENOMIC DNA]</scope>
    <source>
        <strain evidence="10 11">MMFC1</strain>
    </source>
</reference>
<dbReference type="InterPro" id="IPR013534">
    <property type="entry name" value="Starch_synth_cat_dom"/>
</dbReference>
<protein>
    <recommendedName>
        <fullName evidence="7">Glycogen synthase</fullName>
        <ecNumber evidence="7">2.4.1.21</ecNumber>
    </recommendedName>
    <alternativeName>
        <fullName evidence="7">Starch [bacterial glycogen] synthase</fullName>
    </alternativeName>
</protein>
<keyword evidence="4 7" id="KW-0328">Glycosyltransferase</keyword>
<proteinExistence type="inferred from homology"/>
<evidence type="ECO:0000256" key="3">
    <source>
        <dbReference type="ARBA" id="ARBA00010281"/>
    </source>
</evidence>
<dbReference type="GO" id="GO:0009011">
    <property type="term" value="F:alpha-1,4-glucan glucosyltransferase (ADP-glucose donor) activity"/>
    <property type="evidence" value="ECO:0007669"/>
    <property type="project" value="UniProtKB-UniRule"/>
</dbReference>
<dbReference type="EC" id="2.4.1.21" evidence="7"/>
<gene>
    <name evidence="10" type="primary">glgA_2</name>
    <name evidence="7" type="synonym">glgA</name>
    <name evidence="10" type="ORF">MAMMFC1_01329</name>
</gene>
<keyword evidence="11" id="KW-1185">Reference proteome</keyword>
<feature type="domain" description="Starch synthase catalytic" evidence="9">
    <location>
        <begin position="4"/>
        <end position="239"/>
    </location>
</feature>
<evidence type="ECO:0000256" key="5">
    <source>
        <dbReference type="ARBA" id="ARBA00022679"/>
    </source>
</evidence>
<comment type="catalytic activity">
    <reaction evidence="1 7">
        <text>[(1-&gt;4)-alpha-D-glucosyl](n) + ADP-alpha-D-glucose = [(1-&gt;4)-alpha-D-glucosyl](n+1) + ADP + H(+)</text>
        <dbReference type="Rhea" id="RHEA:18189"/>
        <dbReference type="Rhea" id="RHEA-COMP:9584"/>
        <dbReference type="Rhea" id="RHEA-COMP:9587"/>
        <dbReference type="ChEBI" id="CHEBI:15378"/>
        <dbReference type="ChEBI" id="CHEBI:15444"/>
        <dbReference type="ChEBI" id="CHEBI:57498"/>
        <dbReference type="ChEBI" id="CHEBI:456216"/>
        <dbReference type="EC" id="2.4.1.21"/>
    </reaction>
</comment>
<dbReference type="InterPro" id="IPR001296">
    <property type="entry name" value="Glyco_trans_1"/>
</dbReference>
<comment type="function">
    <text evidence="2 7">Synthesizes alpha-1,4-glucan chains using ADP-glucose.</text>
</comment>
<dbReference type="Pfam" id="PF00534">
    <property type="entry name" value="Glycos_transf_1"/>
    <property type="match status" value="1"/>
</dbReference>
<evidence type="ECO:0000313" key="11">
    <source>
        <dbReference type="Proteomes" id="UP000276437"/>
    </source>
</evidence>
<comment type="pathway">
    <text evidence="7">Glycan biosynthesis; glycogen biosynthesis.</text>
</comment>
<dbReference type="NCBIfam" id="NF001898">
    <property type="entry name" value="PRK00654.1-1"/>
    <property type="match status" value="1"/>
</dbReference>
<keyword evidence="5 7" id="KW-0808">Transferase</keyword>